<dbReference type="InterPro" id="IPR043128">
    <property type="entry name" value="Rev_trsase/Diguanyl_cyclase"/>
</dbReference>
<dbReference type="SMART" id="SM00267">
    <property type="entry name" value="GGDEF"/>
    <property type="match status" value="1"/>
</dbReference>
<dbReference type="InterPro" id="IPR050469">
    <property type="entry name" value="Diguanylate_Cyclase"/>
</dbReference>
<dbReference type="GO" id="GO:0043709">
    <property type="term" value="P:cell adhesion involved in single-species biofilm formation"/>
    <property type="evidence" value="ECO:0007669"/>
    <property type="project" value="TreeGrafter"/>
</dbReference>
<evidence type="ECO:0000256" key="1">
    <source>
        <dbReference type="ARBA" id="ARBA00012528"/>
    </source>
</evidence>
<dbReference type="EC" id="2.7.7.65" evidence="1"/>
<feature type="domain" description="GGDEF" evidence="3">
    <location>
        <begin position="176"/>
        <end position="310"/>
    </location>
</feature>
<organism evidence="4 5">
    <name type="scientific">Rugamonas rubra</name>
    <dbReference type="NCBI Taxonomy" id="758825"/>
    <lineage>
        <taxon>Bacteria</taxon>
        <taxon>Pseudomonadati</taxon>
        <taxon>Pseudomonadota</taxon>
        <taxon>Betaproteobacteria</taxon>
        <taxon>Burkholderiales</taxon>
        <taxon>Oxalobacteraceae</taxon>
        <taxon>Telluria group</taxon>
        <taxon>Rugamonas</taxon>
    </lineage>
</organism>
<dbReference type="GO" id="GO:0005886">
    <property type="term" value="C:plasma membrane"/>
    <property type="evidence" value="ECO:0007669"/>
    <property type="project" value="TreeGrafter"/>
</dbReference>
<dbReference type="OrthoDB" id="9813903at2"/>
<evidence type="ECO:0000313" key="4">
    <source>
        <dbReference type="EMBL" id="SFL58478.1"/>
    </source>
</evidence>
<dbReference type="PROSITE" id="PS50887">
    <property type="entry name" value="GGDEF"/>
    <property type="match status" value="1"/>
</dbReference>
<dbReference type="Gene3D" id="3.30.450.20">
    <property type="entry name" value="PAS domain"/>
    <property type="match status" value="1"/>
</dbReference>
<dbReference type="GO" id="GO:0052621">
    <property type="term" value="F:diguanylate cyclase activity"/>
    <property type="evidence" value="ECO:0007669"/>
    <property type="project" value="UniProtKB-EC"/>
</dbReference>
<dbReference type="Proteomes" id="UP000199470">
    <property type="component" value="Unassembled WGS sequence"/>
</dbReference>
<dbReference type="GO" id="GO:1902201">
    <property type="term" value="P:negative regulation of bacterial-type flagellum-dependent cell motility"/>
    <property type="evidence" value="ECO:0007669"/>
    <property type="project" value="TreeGrafter"/>
</dbReference>
<dbReference type="PANTHER" id="PTHR45138:SF9">
    <property type="entry name" value="DIGUANYLATE CYCLASE DGCM-RELATED"/>
    <property type="match status" value="1"/>
</dbReference>
<protein>
    <recommendedName>
        <fullName evidence="1">diguanylate cyclase</fullName>
        <ecNumber evidence="1">2.7.7.65</ecNumber>
    </recommendedName>
</protein>
<keyword evidence="5" id="KW-1185">Reference proteome</keyword>
<dbReference type="Gene3D" id="3.30.70.270">
    <property type="match status" value="1"/>
</dbReference>
<dbReference type="Pfam" id="PF00990">
    <property type="entry name" value="GGDEF"/>
    <property type="match status" value="1"/>
</dbReference>
<dbReference type="AlphaFoldDB" id="A0A1I4IVT5"/>
<name>A0A1I4IVT5_9BURK</name>
<dbReference type="Pfam" id="PF12860">
    <property type="entry name" value="PAS_7"/>
    <property type="match status" value="1"/>
</dbReference>
<evidence type="ECO:0000256" key="2">
    <source>
        <dbReference type="ARBA" id="ARBA00034247"/>
    </source>
</evidence>
<dbReference type="InterPro" id="IPR000160">
    <property type="entry name" value="GGDEF_dom"/>
</dbReference>
<dbReference type="STRING" id="758825.SAMN02982985_00801"/>
<dbReference type="EMBL" id="FOTW01000005">
    <property type="protein sequence ID" value="SFL58478.1"/>
    <property type="molecule type" value="Genomic_DNA"/>
</dbReference>
<accession>A0A1I4IVT5</accession>
<dbReference type="SUPFAM" id="SSF55785">
    <property type="entry name" value="PYP-like sensor domain (PAS domain)"/>
    <property type="match status" value="1"/>
</dbReference>
<dbReference type="CDD" id="cd01949">
    <property type="entry name" value="GGDEF"/>
    <property type="match status" value="1"/>
</dbReference>
<dbReference type="NCBIfam" id="TIGR00254">
    <property type="entry name" value="GGDEF"/>
    <property type="match status" value="1"/>
</dbReference>
<dbReference type="RefSeq" id="WP_093384248.1">
    <property type="nucleotide sequence ID" value="NZ_FOTW01000005.1"/>
</dbReference>
<dbReference type="SUPFAM" id="SSF55073">
    <property type="entry name" value="Nucleotide cyclase"/>
    <property type="match status" value="1"/>
</dbReference>
<evidence type="ECO:0000259" key="3">
    <source>
        <dbReference type="PROSITE" id="PS50887"/>
    </source>
</evidence>
<proteinExistence type="predicted"/>
<dbReference type="InterPro" id="IPR035965">
    <property type="entry name" value="PAS-like_dom_sf"/>
</dbReference>
<gene>
    <name evidence="4" type="ORF">SAMN02982985_00801</name>
</gene>
<dbReference type="PANTHER" id="PTHR45138">
    <property type="entry name" value="REGULATORY COMPONENTS OF SENSORY TRANSDUCTION SYSTEM"/>
    <property type="match status" value="1"/>
</dbReference>
<reference evidence="4 5" key="1">
    <citation type="submission" date="2016-10" db="EMBL/GenBank/DDBJ databases">
        <authorList>
            <person name="de Groot N.N."/>
        </authorList>
    </citation>
    <scope>NUCLEOTIDE SEQUENCE [LARGE SCALE GENOMIC DNA]</scope>
    <source>
        <strain evidence="4 5">ATCC 43154</strain>
    </source>
</reference>
<dbReference type="FunFam" id="3.30.70.270:FF:000001">
    <property type="entry name" value="Diguanylate cyclase domain protein"/>
    <property type="match status" value="1"/>
</dbReference>
<dbReference type="InterPro" id="IPR029787">
    <property type="entry name" value="Nucleotide_cyclase"/>
</dbReference>
<evidence type="ECO:0000313" key="5">
    <source>
        <dbReference type="Proteomes" id="UP000199470"/>
    </source>
</evidence>
<sequence length="321" mass="35812">MQQPSAASLSKILLRDAVDSDNGIAVLDANNIFLFHNRAFACMFGFPDGAMLGKHYDDMMAWAYTHRSGPLIEAASLDEWLAHVHSRQRSVRFRSFEVDLIDGRWLLLNEQVHTGGEMVVLCTDISKQKKVEFELKQAHADLQRLALTDELTGMPNRRHFFQQLDTELARARRYRHPMCLAMLDLDHFKRVNDRHGHPAGDAVLRHFAAFMRQHLRAVDMIGRLGGEEFAILLPETGVEEALFVLRRMVEQLARQTVDAVAPGFAYTFSGGVAAADDANSVDCKWLLAGADQALYQAKSGGRNRVNAYLPDANAPAPADAA</sequence>
<comment type="catalytic activity">
    <reaction evidence="2">
        <text>2 GTP = 3',3'-c-di-GMP + 2 diphosphate</text>
        <dbReference type="Rhea" id="RHEA:24898"/>
        <dbReference type="ChEBI" id="CHEBI:33019"/>
        <dbReference type="ChEBI" id="CHEBI:37565"/>
        <dbReference type="ChEBI" id="CHEBI:58805"/>
        <dbReference type="EC" id="2.7.7.65"/>
    </reaction>
</comment>